<dbReference type="AlphaFoldDB" id="A0A420HTY2"/>
<keyword evidence="2" id="KW-0808">Transferase</keyword>
<evidence type="ECO:0000313" key="4">
    <source>
        <dbReference type="EMBL" id="RKF60829.1"/>
    </source>
</evidence>
<accession>A0A420HTY2</accession>
<protein>
    <submittedName>
        <fullName evidence="4">Nicotianamine synthase 9</fullName>
    </submittedName>
</protein>
<dbReference type="Proteomes" id="UP000286134">
    <property type="component" value="Unassembled WGS sequence"/>
</dbReference>
<dbReference type="STRING" id="212602.A0A420HTY2"/>
<organism evidence="4 5">
    <name type="scientific">Erysiphe neolycopersici</name>
    <dbReference type="NCBI Taxonomy" id="212602"/>
    <lineage>
        <taxon>Eukaryota</taxon>
        <taxon>Fungi</taxon>
        <taxon>Dikarya</taxon>
        <taxon>Ascomycota</taxon>
        <taxon>Pezizomycotina</taxon>
        <taxon>Leotiomycetes</taxon>
        <taxon>Erysiphales</taxon>
        <taxon>Erysiphaceae</taxon>
        <taxon>Erysiphe</taxon>
    </lineage>
</organism>
<keyword evidence="5" id="KW-1185">Reference proteome</keyword>
<dbReference type="GO" id="GO:0030418">
    <property type="term" value="P:nicotianamine biosynthetic process"/>
    <property type="evidence" value="ECO:0007669"/>
    <property type="project" value="InterPro"/>
</dbReference>
<evidence type="ECO:0000256" key="3">
    <source>
        <dbReference type="ARBA" id="ARBA00022691"/>
    </source>
</evidence>
<dbReference type="PANTHER" id="PTHR32266">
    <property type="entry name" value="NICOTIANAMINE SYNTHASE 3"/>
    <property type="match status" value="1"/>
</dbReference>
<evidence type="ECO:0000256" key="2">
    <source>
        <dbReference type="ARBA" id="ARBA00022679"/>
    </source>
</evidence>
<name>A0A420HTY2_9PEZI</name>
<evidence type="ECO:0000256" key="1">
    <source>
        <dbReference type="ARBA" id="ARBA00007009"/>
    </source>
</evidence>
<evidence type="ECO:0000313" key="5">
    <source>
        <dbReference type="Proteomes" id="UP000286134"/>
    </source>
</evidence>
<comment type="caution">
    <text evidence="4">The sequence shown here is derived from an EMBL/GenBank/DDBJ whole genome shotgun (WGS) entry which is preliminary data.</text>
</comment>
<reference evidence="4 5" key="1">
    <citation type="journal article" date="2018" name="BMC Genomics">
        <title>Comparative genome analyses reveal sequence features reflecting distinct modes of host-adaptation between dicot and monocot powdery mildew.</title>
        <authorList>
            <person name="Wu Y."/>
            <person name="Ma X."/>
            <person name="Pan Z."/>
            <person name="Kale S.D."/>
            <person name="Song Y."/>
            <person name="King H."/>
            <person name="Zhang Q."/>
            <person name="Presley C."/>
            <person name="Deng X."/>
            <person name="Wei C.I."/>
            <person name="Xiao S."/>
        </authorList>
    </citation>
    <scope>NUCLEOTIDE SEQUENCE [LARGE SCALE GENOMIC DNA]</scope>
    <source>
        <strain evidence="4">UMSG2</strain>
    </source>
</reference>
<comment type="similarity">
    <text evidence="1">Belongs to the nicotianamine synthase (NAS)-like family.</text>
</comment>
<dbReference type="Gene3D" id="3.40.50.150">
    <property type="entry name" value="Vaccinia Virus protein VP39"/>
    <property type="match status" value="1"/>
</dbReference>
<dbReference type="PANTHER" id="PTHR32266:SF12">
    <property type="entry name" value="NICOTIANAMINE SYNTHASE 3"/>
    <property type="match status" value="1"/>
</dbReference>
<dbReference type="Pfam" id="PF03059">
    <property type="entry name" value="NAS"/>
    <property type="match status" value="1"/>
</dbReference>
<dbReference type="PROSITE" id="PS51142">
    <property type="entry name" value="NAS"/>
    <property type="match status" value="1"/>
</dbReference>
<keyword evidence="3" id="KW-0949">S-adenosyl-L-methionine</keyword>
<dbReference type="InterPro" id="IPR029063">
    <property type="entry name" value="SAM-dependent_MTases_sf"/>
</dbReference>
<gene>
    <name evidence="4" type="ORF">OnM2_047076</name>
</gene>
<sequence>MFEFLFYYSRRIIDIWYGSDKTSDKVFEASILIKKILFIHAQLASLRQSGSFGEIKDLFSELRLLCTRSVDDRVSNLILENPRVSEIKSDLRNFCSEIECDLEKEWGLKAAGDEKVCARIRGNFYFDTYSKLVNAELSVIQSLLSKPIKKIAFIGSGAMPLTSLCLMGRLTDTPTNISILNIDRDAEALEISKILCERLGSKAQEMEFYLAEAGSSLELEDFDVVYVAALVGNTQEQKEDVLEQVTSRMRPGALLVTRGGRKLRSLIYTVFDPTTERVSKLLNVAAVIDPQKYNIVNSVFVGRVKQKSPSSSSTEVEGAKE</sequence>
<dbReference type="InterPro" id="IPR004298">
    <property type="entry name" value="Nicotian_synth"/>
</dbReference>
<proteinExistence type="inferred from homology"/>
<dbReference type="GO" id="GO:0030410">
    <property type="term" value="F:nicotianamine synthase activity"/>
    <property type="evidence" value="ECO:0007669"/>
    <property type="project" value="InterPro"/>
</dbReference>
<dbReference type="SUPFAM" id="SSF53335">
    <property type="entry name" value="S-adenosyl-L-methionine-dependent methyltransferases"/>
    <property type="match status" value="1"/>
</dbReference>
<dbReference type="EMBL" id="MCFK01004733">
    <property type="protein sequence ID" value="RKF60829.1"/>
    <property type="molecule type" value="Genomic_DNA"/>
</dbReference>
<dbReference type="OrthoDB" id="1858069at2759"/>